<proteinExistence type="predicted"/>
<accession>A0A1H9U222</accession>
<evidence type="ECO:0000256" key="1">
    <source>
        <dbReference type="SAM" id="MobiDB-lite"/>
    </source>
</evidence>
<feature type="region of interest" description="Disordered" evidence="1">
    <location>
        <begin position="77"/>
        <end position="109"/>
    </location>
</feature>
<dbReference type="AlphaFoldDB" id="A0A1H9U222"/>
<dbReference type="RefSeq" id="WP_239502179.1">
    <property type="nucleotide sequence ID" value="NZ_FOGO01000007.1"/>
</dbReference>
<gene>
    <name evidence="2" type="ORF">SAMN05421870_107221</name>
</gene>
<dbReference type="Proteomes" id="UP000182841">
    <property type="component" value="Unassembled WGS sequence"/>
</dbReference>
<reference evidence="3" key="1">
    <citation type="submission" date="2016-10" db="EMBL/GenBank/DDBJ databases">
        <authorList>
            <person name="Varghese N."/>
            <person name="Submissions S."/>
        </authorList>
    </citation>
    <scope>NUCLEOTIDE SEQUENCE [LARGE SCALE GENOMIC DNA]</scope>
    <source>
        <strain evidence="3">CGMCC 4.6825</strain>
    </source>
</reference>
<keyword evidence="3" id="KW-1185">Reference proteome</keyword>
<evidence type="ECO:0000313" key="3">
    <source>
        <dbReference type="Proteomes" id="UP000182841"/>
    </source>
</evidence>
<organism evidence="2 3">
    <name type="scientific">Streptomyces qinglanensis</name>
    <dbReference type="NCBI Taxonomy" id="943816"/>
    <lineage>
        <taxon>Bacteria</taxon>
        <taxon>Bacillati</taxon>
        <taxon>Actinomycetota</taxon>
        <taxon>Actinomycetes</taxon>
        <taxon>Kitasatosporales</taxon>
        <taxon>Streptomycetaceae</taxon>
        <taxon>Streptomyces</taxon>
    </lineage>
</organism>
<feature type="compositionally biased region" description="Basic and acidic residues" evidence="1">
    <location>
        <begin position="77"/>
        <end position="91"/>
    </location>
</feature>
<feature type="compositionally biased region" description="Basic residues" evidence="1">
    <location>
        <begin position="93"/>
        <end position="102"/>
    </location>
</feature>
<dbReference type="EMBL" id="FOGO01000007">
    <property type="protein sequence ID" value="SES03281.1"/>
    <property type="molecule type" value="Genomic_DNA"/>
</dbReference>
<name>A0A1H9U222_9ACTN</name>
<evidence type="ECO:0000313" key="2">
    <source>
        <dbReference type="EMBL" id="SES03281.1"/>
    </source>
</evidence>
<sequence>MLAGRRTWAWLRVLIQHLPPESHTMTAIRNSLSDVELDEQADLGEPEKGRWSQAEQLLALLADRVAQLQYTLICVNTEKKSQRPDQPEPIRRPGAKPRKRKTAPMSDAAAERLFQLINGGAA</sequence>
<protein>
    <submittedName>
        <fullName evidence="2">Uncharacterized protein</fullName>
    </submittedName>
</protein>